<sequence length="64" mass="6966">GADSSLPQLPLPHATGVLQIYTELLALHAAGHREARRTEGHFHGRPKGAPLSPVLKGRIRPRKM</sequence>
<feature type="compositionally biased region" description="Basic and acidic residues" evidence="1">
    <location>
        <begin position="32"/>
        <end position="42"/>
    </location>
</feature>
<evidence type="ECO:0000256" key="1">
    <source>
        <dbReference type="SAM" id="MobiDB-lite"/>
    </source>
</evidence>
<name>A0A6J4QXT2_9ACTN</name>
<feature type="region of interest" description="Disordered" evidence="1">
    <location>
        <begin position="32"/>
        <end position="64"/>
    </location>
</feature>
<evidence type="ECO:0000313" key="2">
    <source>
        <dbReference type="EMBL" id="CAA9458287.1"/>
    </source>
</evidence>
<dbReference type="EMBL" id="CADCVF010000040">
    <property type="protein sequence ID" value="CAA9458287.1"/>
    <property type="molecule type" value="Genomic_DNA"/>
</dbReference>
<gene>
    <name evidence="2" type="ORF">AVDCRST_MAG58-1878</name>
</gene>
<feature type="non-terminal residue" evidence="2">
    <location>
        <position position="1"/>
    </location>
</feature>
<reference evidence="2" key="1">
    <citation type="submission" date="2020-02" db="EMBL/GenBank/DDBJ databases">
        <authorList>
            <person name="Meier V. D."/>
        </authorList>
    </citation>
    <scope>NUCLEOTIDE SEQUENCE</scope>
    <source>
        <strain evidence="2">AVDCRST_MAG58</strain>
    </source>
</reference>
<proteinExistence type="predicted"/>
<organism evidence="2">
    <name type="scientific">uncultured Rubrobacteraceae bacterium</name>
    <dbReference type="NCBI Taxonomy" id="349277"/>
    <lineage>
        <taxon>Bacteria</taxon>
        <taxon>Bacillati</taxon>
        <taxon>Actinomycetota</taxon>
        <taxon>Rubrobacteria</taxon>
        <taxon>Rubrobacterales</taxon>
        <taxon>Rubrobacteraceae</taxon>
        <taxon>environmental samples</taxon>
    </lineage>
</organism>
<feature type="non-terminal residue" evidence="2">
    <location>
        <position position="64"/>
    </location>
</feature>
<protein>
    <submittedName>
        <fullName evidence="2">Membrane protein insertion efficiency factor YidD</fullName>
    </submittedName>
</protein>
<accession>A0A6J4QXT2</accession>
<dbReference type="AlphaFoldDB" id="A0A6J4QXT2"/>